<dbReference type="EMBL" id="JAZKKV010000004">
    <property type="protein sequence ID" value="MEE9657574.1"/>
    <property type="molecule type" value="Genomic_DNA"/>
</dbReference>
<gene>
    <name evidence="1" type="ORF">V4836_26330</name>
</gene>
<organism evidence="1 2">
    <name type="scientific">Kluyvera ascorbata</name>
    <dbReference type="NCBI Taxonomy" id="51288"/>
    <lineage>
        <taxon>Bacteria</taxon>
        <taxon>Pseudomonadati</taxon>
        <taxon>Pseudomonadota</taxon>
        <taxon>Gammaproteobacteria</taxon>
        <taxon>Enterobacterales</taxon>
        <taxon>Enterobacteriaceae</taxon>
        <taxon>Kluyvera</taxon>
    </lineage>
</organism>
<dbReference type="AlphaFoldDB" id="A0AB35XD51"/>
<dbReference type="RefSeq" id="WP_257394867.1">
    <property type="nucleotide sequence ID" value="NZ_JAZKKV010000004.1"/>
</dbReference>
<evidence type="ECO:0000313" key="2">
    <source>
        <dbReference type="Proteomes" id="UP001331691"/>
    </source>
</evidence>
<protein>
    <submittedName>
        <fullName evidence="1">Uncharacterized protein</fullName>
    </submittedName>
</protein>
<keyword evidence="2" id="KW-1185">Reference proteome</keyword>
<sequence>MTNLTSSGWWDYPPTFPEANRPYGLPQATSNAVNNVFTAV</sequence>
<proteinExistence type="predicted"/>
<dbReference type="Proteomes" id="UP001331691">
    <property type="component" value="Unassembled WGS sequence"/>
</dbReference>
<name>A0AB35XD51_9ENTR</name>
<accession>A0AB35XD51</accession>
<evidence type="ECO:0000313" key="1">
    <source>
        <dbReference type="EMBL" id="MEE9657574.1"/>
    </source>
</evidence>
<comment type="caution">
    <text evidence="1">The sequence shown here is derived from an EMBL/GenBank/DDBJ whole genome shotgun (WGS) entry which is preliminary data.</text>
</comment>
<reference evidence="1 2" key="1">
    <citation type="submission" date="2023-10" db="EMBL/GenBank/DDBJ databases">
        <title>Wastewater isolates of ESBL- and carbapenemase-producing Gram-negative bacteria from New Zealand.</title>
        <authorList>
            <person name="Straub C."/>
            <person name="Weaver L."/>
            <person name="Cornelius A."/>
            <person name="Mcgill E."/>
            <person name="Dyet K."/>
            <person name="White L."/>
            <person name="Pattis I."/>
        </authorList>
    </citation>
    <scope>NUCLEOTIDE SEQUENCE [LARGE SCALE GENOMIC DNA]</scope>
    <source>
        <strain evidence="1 2">ESBL09</strain>
    </source>
</reference>